<dbReference type="EMBL" id="AP025628">
    <property type="protein sequence ID" value="BDG61646.1"/>
    <property type="molecule type" value="Genomic_DNA"/>
</dbReference>
<organism evidence="8 9">
    <name type="scientific">Caldinitratiruptor microaerophilus</name>
    <dbReference type="NCBI Taxonomy" id="671077"/>
    <lineage>
        <taxon>Bacteria</taxon>
        <taxon>Bacillati</taxon>
        <taxon>Bacillota</taxon>
        <taxon>Clostridia</taxon>
        <taxon>Eubacteriales</taxon>
        <taxon>Symbiobacteriaceae</taxon>
        <taxon>Caldinitratiruptor</taxon>
    </lineage>
</organism>
<feature type="transmembrane region" description="Helical" evidence="7">
    <location>
        <begin position="136"/>
        <end position="155"/>
    </location>
</feature>
<evidence type="ECO:0000256" key="6">
    <source>
        <dbReference type="ARBA" id="ARBA00023136"/>
    </source>
</evidence>
<name>A0AA35CPP4_9FIRM</name>
<evidence type="ECO:0000256" key="5">
    <source>
        <dbReference type="ARBA" id="ARBA00022989"/>
    </source>
</evidence>
<keyword evidence="9" id="KW-1185">Reference proteome</keyword>
<dbReference type="GO" id="GO:0005886">
    <property type="term" value="C:plasma membrane"/>
    <property type="evidence" value="ECO:0007669"/>
    <property type="project" value="UniProtKB-SubCell"/>
</dbReference>
<dbReference type="InterPro" id="IPR003370">
    <property type="entry name" value="Chromate_transpt"/>
</dbReference>
<feature type="transmembrane region" description="Helical" evidence="7">
    <location>
        <begin position="162"/>
        <end position="180"/>
    </location>
</feature>
<dbReference type="InterPro" id="IPR052518">
    <property type="entry name" value="CHR_Transporter"/>
</dbReference>
<dbReference type="RefSeq" id="WP_264842281.1">
    <property type="nucleotide sequence ID" value="NZ_AP025628.1"/>
</dbReference>
<feature type="transmembrane region" description="Helical" evidence="7">
    <location>
        <begin position="80"/>
        <end position="103"/>
    </location>
</feature>
<keyword evidence="4 7" id="KW-0812">Transmembrane</keyword>
<reference evidence="8" key="1">
    <citation type="submission" date="2022-03" db="EMBL/GenBank/DDBJ databases">
        <title>Complete genome sequence of Caldinitratiruptor microaerophilus.</title>
        <authorList>
            <person name="Mukaiyama R."/>
            <person name="Nishiyama T."/>
            <person name="Ueda K."/>
        </authorList>
    </citation>
    <scope>NUCLEOTIDE SEQUENCE</scope>
    <source>
        <strain evidence="8">JCM 16183</strain>
    </source>
</reference>
<keyword evidence="6 7" id="KW-0472">Membrane</keyword>
<keyword evidence="5 7" id="KW-1133">Transmembrane helix</keyword>
<evidence type="ECO:0000313" key="9">
    <source>
        <dbReference type="Proteomes" id="UP001163687"/>
    </source>
</evidence>
<comment type="similarity">
    <text evidence="2">Belongs to the chromate ion transporter (CHR) (TC 2.A.51) family.</text>
</comment>
<dbReference type="GO" id="GO:0015109">
    <property type="term" value="F:chromate transmembrane transporter activity"/>
    <property type="evidence" value="ECO:0007669"/>
    <property type="project" value="InterPro"/>
</dbReference>
<dbReference type="PANTHER" id="PTHR43663:SF1">
    <property type="entry name" value="CHROMATE TRANSPORTER"/>
    <property type="match status" value="1"/>
</dbReference>
<dbReference type="PANTHER" id="PTHR43663">
    <property type="entry name" value="CHROMATE TRANSPORT PROTEIN-RELATED"/>
    <property type="match status" value="1"/>
</dbReference>
<evidence type="ECO:0000256" key="2">
    <source>
        <dbReference type="ARBA" id="ARBA00005262"/>
    </source>
</evidence>
<keyword evidence="3" id="KW-1003">Cell membrane</keyword>
<proteinExistence type="inferred from homology"/>
<evidence type="ECO:0000313" key="8">
    <source>
        <dbReference type="EMBL" id="BDG61646.1"/>
    </source>
</evidence>
<comment type="subcellular location">
    <subcellularLocation>
        <location evidence="1">Cell membrane</location>
        <topology evidence="1">Multi-pass membrane protein</topology>
    </subcellularLocation>
</comment>
<evidence type="ECO:0000256" key="4">
    <source>
        <dbReference type="ARBA" id="ARBA00022692"/>
    </source>
</evidence>
<evidence type="ECO:0000256" key="1">
    <source>
        <dbReference type="ARBA" id="ARBA00004651"/>
    </source>
</evidence>
<accession>A0AA35CPP4</accession>
<sequence length="184" mass="19521">MPSLHVLWDLFVGFGRATLLGYGGGPSIIPLYEMEAVDTYHWVTKEEFASALAFGNTLPGPIATKLTAYIGYRVAGVPGALVALAAVVLPTAILMIALFAVLYKFREHTVVKGIVKAARPVVFVMLASLAADYAQYAFSGTWAAFALAALFFVAVRYFGVHPGLAVAAALVLGILIEYAAPRAL</sequence>
<evidence type="ECO:0000256" key="7">
    <source>
        <dbReference type="SAM" id="Phobius"/>
    </source>
</evidence>
<dbReference type="AlphaFoldDB" id="A0AA35CPP4"/>
<evidence type="ECO:0000256" key="3">
    <source>
        <dbReference type="ARBA" id="ARBA00022475"/>
    </source>
</evidence>
<dbReference type="Proteomes" id="UP001163687">
    <property type="component" value="Chromosome"/>
</dbReference>
<protein>
    <submittedName>
        <fullName evidence="8">Chromate transporter</fullName>
    </submittedName>
</protein>
<dbReference type="KEGG" id="cmic:caldi_27360"/>
<dbReference type="Pfam" id="PF02417">
    <property type="entry name" value="Chromate_transp"/>
    <property type="match status" value="1"/>
</dbReference>
<gene>
    <name evidence="8" type="ORF">caldi_27360</name>
</gene>